<feature type="transmembrane region" description="Helical" evidence="10">
    <location>
        <begin position="30"/>
        <end position="50"/>
    </location>
</feature>
<dbReference type="PANTHER" id="PTHR43823:SF3">
    <property type="entry name" value="MULTIDRUG EXPORT PROTEIN MEPA"/>
    <property type="match status" value="1"/>
</dbReference>
<dbReference type="GO" id="GO:0015297">
    <property type="term" value="F:antiporter activity"/>
    <property type="evidence" value="ECO:0007669"/>
    <property type="project" value="InterPro"/>
</dbReference>
<keyword evidence="4" id="KW-0813">Transport</keyword>
<evidence type="ECO:0000256" key="8">
    <source>
        <dbReference type="ARBA" id="ARBA00023136"/>
    </source>
</evidence>
<dbReference type="InterPro" id="IPR048279">
    <property type="entry name" value="MdtK-like"/>
</dbReference>
<dbReference type="PIRSF" id="PIRSF006603">
    <property type="entry name" value="DinF"/>
    <property type="match status" value="1"/>
</dbReference>
<dbReference type="GO" id="GO:0005886">
    <property type="term" value="C:plasma membrane"/>
    <property type="evidence" value="ECO:0007669"/>
    <property type="project" value="UniProtKB-SubCell"/>
</dbReference>
<evidence type="ECO:0000256" key="4">
    <source>
        <dbReference type="ARBA" id="ARBA00022448"/>
    </source>
</evidence>
<proteinExistence type="inferred from homology"/>
<comment type="subcellular location">
    <subcellularLocation>
        <location evidence="1">Cell membrane</location>
        <topology evidence="1">Multi-pass membrane protein</topology>
    </subcellularLocation>
</comment>
<feature type="transmembrane region" description="Helical" evidence="10">
    <location>
        <begin position="114"/>
        <end position="132"/>
    </location>
</feature>
<keyword evidence="8 10" id="KW-0472">Membrane</keyword>
<feature type="transmembrane region" description="Helical" evidence="10">
    <location>
        <begin position="65"/>
        <end position="94"/>
    </location>
</feature>
<evidence type="ECO:0000256" key="1">
    <source>
        <dbReference type="ARBA" id="ARBA00004651"/>
    </source>
</evidence>
<feature type="transmembrane region" description="Helical" evidence="10">
    <location>
        <begin position="185"/>
        <end position="204"/>
    </location>
</feature>
<dbReference type="Pfam" id="PF01554">
    <property type="entry name" value="MatE"/>
    <property type="match status" value="2"/>
</dbReference>
<dbReference type="GO" id="GO:0042910">
    <property type="term" value="F:xenobiotic transmembrane transporter activity"/>
    <property type="evidence" value="ECO:0007669"/>
    <property type="project" value="InterPro"/>
</dbReference>
<feature type="transmembrane region" description="Helical" evidence="10">
    <location>
        <begin position="375"/>
        <end position="393"/>
    </location>
</feature>
<dbReference type="InterPro" id="IPR002528">
    <property type="entry name" value="MATE_fam"/>
</dbReference>
<feature type="transmembrane region" description="Helical" evidence="10">
    <location>
        <begin position="405"/>
        <end position="425"/>
    </location>
</feature>
<name>A0A0M6WBL4_9FIRM</name>
<dbReference type="NCBIfam" id="TIGR00797">
    <property type="entry name" value="matE"/>
    <property type="match status" value="1"/>
</dbReference>
<dbReference type="CDD" id="cd13143">
    <property type="entry name" value="MATE_MepA_like"/>
    <property type="match status" value="1"/>
</dbReference>
<evidence type="ECO:0000256" key="2">
    <source>
        <dbReference type="ARBA" id="ARBA00008417"/>
    </source>
</evidence>
<protein>
    <recommendedName>
        <fullName evidence="3">Multidrug export protein MepA</fullName>
    </recommendedName>
</protein>
<keyword evidence="6 10" id="KW-0812">Transmembrane</keyword>
<evidence type="ECO:0000313" key="11">
    <source>
        <dbReference type="EMBL" id="CRL32507.1"/>
    </source>
</evidence>
<accession>A0A0M6WBL4</accession>
<dbReference type="GO" id="GO:0046677">
    <property type="term" value="P:response to antibiotic"/>
    <property type="evidence" value="ECO:0007669"/>
    <property type="project" value="UniProtKB-KW"/>
</dbReference>
<evidence type="ECO:0000256" key="10">
    <source>
        <dbReference type="SAM" id="Phobius"/>
    </source>
</evidence>
<dbReference type="InterPro" id="IPR051327">
    <property type="entry name" value="MATE_MepA_subfamily"/>
</dbReference>
<sequence>MSTESQNEKERNEMIVKRIDFEHGSIPSNILNAAIPMLVAQLLSLLYNIIDRIYIARIPHIGTTALGAVGLCFPIIVIITAFSNLFGSGGAPLFSIRRGENNSRKASEIMNTSYTMVCGGAIVLMVIGFLFARPILRLFGASESALVYAYPYLMIYLLGTLPSMISTGMNSFINAQGYAMTGMTSVAIGAVANCILDPVFIFVFSLGIRGAAIATVISQTLSAAFVLYFLKKRSELNVRFLTRIELSQCTETAKNIVSLGTAGFIMQLTNSLVSICCNNVLSVTGGDIYISVMTIISSVRQLVETPIYAMNEGSSPILSYNYGARRPKRVKQAIGTMAAMIFAYTAIMWSVIIVAPHFLIGIFSSDSELIKDAVPALKLYFAAFIFMDLQYIGQTTFKSLNKKKQAIFFSLLRKVFIVVPLTYLLPYALGMGTRGVFMAEPVSNVIGGSLCFLTMLATVIPELNHMEKQK</sequence>
<keyword evidence="9" id="KW-0046">Antibiotic resistance</keyword>
<dbReference type="PANTHER" id="PTHR43823">
    <property type="entry name" value="SPORULATION PROTEIN YKVU"/>
    <property type="match status" value="1"/>
</dbReference>
<evidence type="ECO:0000256" key="3">
    <source>
        <dbReference type="ARBA" id="ARBA00022106"/>
    </source>
</evidence>
<dbReference type="Proteomes" id="UP000049979">
    <property type="component" value="Unassembled WGS sequence"/>
</dbReference>
<feature type="transmembrane region" description="Helical" evidence="10">
    <location>
        <begin position="152"/>
        <end position="173"/>
    </location>
</feature>
<dbReference type="InterPro" id="IPR045070">
    <property type="entry name" value="MATE_MepA-like"/>
</dbReference>
<dbReference type="STRING" id="301302.ERS852420_00231"/>
<feature type="transmembrane region" description="Helical" evidence="10">
    <location>
        <begin position="210"/>
        <end position="230"/>
    </location>
</feature>
<feature type="transmembrane region" description="Helical" evidence="10">
    <location>
        <begin position="334"/>
        <end position="363"/>
    </location>
</feature>
<evidence type="ECO:0000256" key="6">
    <source>
        <dbReference type="ARBA" id="ARBA00022692"/>
    </source>
</evidence>
<evidence type="ECO:0000256" key="5">
    <source>
        <dbReference type="ARBA" id="ARBA00022475"/>
    </source>
</evidence>
<evidence type="ECO:0000256" key="7">
    <source>
        <dbReference type="ARBA" id="ARBA00022989"/>
    </source>
</evidence>
<keyword evidence="5" id="KW-1003">Cell membrane</keyword>
<gene>
    <name evidence="11" type="ORF">M72_20601</name>
</gene>
<dbReference type="EMBL" id="CVRR01000004">
    <property type="protein sequence ID" value="CRL32507.1"/>
    <property type="molecule type" value="Genomic_DNA"/>
</dbReference>
<dbReference type="AlphaFoldDB" id="A0A0M6WBL4"/>
<keyword evidence="7 10" id="KW-1133">Transmembrane helix</keyword>
<reference evidence="12" key="1">
    <citation type="submission" date="2015-05" db="EMBL/GenBank/DDBJ databases">
        <authorList>
            <consortium name="Pathogen Informatics"/>
        </authorList>
    </citation>
    <scope>NUCLEOTIDE SEQUENCE [LARGE SCALE GENOMIC DNA]</scope>
    <source>
        <strain evidence="12">M72</strain>
    </source>
</reference>
<feature type="transmembrane region" description="Helical" evidence="10">
    <location>
        <begin position="445"/>
        <end position="463"/>
    </location>
</feature>
<evidence type="ECO:0000313" key="12">
    <source>
        <dbReference type="Proteomes" id="UP000049979"/>
    </source>
</evidence>
<evidence type="ECO:0000256" key="9">
    <source>
        <dbReference type="ARBA" id="ARBA00023251"/>
    </source>
</evidence>
<keyword evidence="12" id="KW-1185">Reference proteome</keyword>
<comment type="similarity">
    <text evidence="2">Belongs to the multi antimicrobial extrusion (MATE) (TC 2.A.66.1) family. MepA subfamily.</text>
</comment>
<organism evidence="11 12">
    <name type="scientific">Roseburia faecis</name>
    <dbReference type="NCBI Taxonomy" id="301302"/>
    <lineage>
        <taxon>Bacteria</taxon>
        <taxon>Bacillati</taxon>
        <taxon>Bacillota</taxon>
        <taxon>Clostridia</taxon>
        <taxon>Lachnospirales</taxon>
        <taxon>Lachnospiraceae</taxon>
        <taxon>Roseburia</taxon>
    </lineage>
</organism>